<reference evidence="2 3" key="2">
    <citation type="journal article" date="2011" name="Stand. Genomic Sci.">
        <title>Complete genome sequence of Truepera radiovictrix type strain (RQ-24).</title>
        <authorList>
            <person name="Ivanova N."/>
            <person name="Rohde C."/>
            <person name="Munk C."/>
            <person name="Nolan M."/>
            <person name="Lucas S."/>
            <person name="Del Rio T.G."/>
            <person name="Tice H."/>
            <person name="Deshpande S."/>
            <person name="Cheng J.F."/>
            <person name="Tapia R."/>
            <person name="Han C."/>
            <person name="Goodwin L."/>
            <person name="Pitluck S."/>
            <person name="Liolios K."/>
            <person name="Mavromatis K."/>
            <person name="Mikhailova N."/>
            <person name="Pati A."/>
            <person name="Chen A."/>
            <person name="Palaniappan K."/>
            <person name="Land M."/>
            <person name="Hauser L."/>
            <person name="Chang Y.J."/>
            <person name="Jeffries C.D."/>
            <person name="Brambilla E."/>
            <person name="Rohde M."/>
            <person name="Goker M."/>
            <person name="Tindall B.J."/>
            <person name="Woyke T."/>
            <person name="Bristow J."/>
            <person name="Eisen J.A."/>
            <person name="Markowitz V."/>
            <person name="Hugenholtz P."/>
            <person name="Kyrpides N.C."/>
            <person name="Klenk H.P."/>
            <person name="Lapidus A."/>
        </authorList>
    </citation>
    <scope>NUCLEOTIDE SEQUENCE [LARGE SCALE GENOMIC DNA]</scope>
    <source>
        <strain evidence="3">DSM 17093 / CIP 108686 / LMG 22925 / RQ-24</strain>
    </source>
</reference>
<dbReference type="InterPro" id="IPR013783">
    <property type="entry name" value="Ig-like_fold"/>
</dbReference>
<sequence length="138" mass="14851">MVRPRDTSRAHGARRAPESAARGRYILGAAIATALLGACQRTPPPEPEPINLRPEVNLVALPDIGPAPLEVELRANATDPEGAPLTYLWVIEGRSFTGGPVERHTFENPGEYLVEVTVSDGELDAFDEVTVIVEEDGL</sequence>
<dbReference type="CDD" id="cd00146">
    <property type="entry name" value="PKD"/>
    <property type="match status" value="1"/>
</dbReference>
<dbReference type="InterPro" id="IPR022409">
    <property type="entry name" value="PKD/Chitinase_dom"/>
</dbReference>
<dbReference type="InterPro" id="IPR000601">
    <property type="entry name" value="PKD_dom"/>
</dbReference>
<evidence type="ECO:0000313" key="2">
    <source>
        <dbReference type="EMBL" id="ADI14118.1"/>
    </source>
</evidence>
<dbReference type="eggNOG" id="COG3291">
    <property type="taxonomic scope" value="Bacteria"/>
</dbReference>
<dbReference type="RefSeq" id="WP_013177489.1">
    <property type="nucleotide sequence ID" value="NC_014221.1"/>
</dbReference>
<dbReference type="HOGENOM" id="CLU_1854351_0_0_0"/>
<dbReference type="SUPFAM" id="SSF49299">
    <property type="entry name" value="PKD domain"/>
    <property type="match status" value="1"/>
</dbReference>
<proteinExistence type="predicted"/>
<evidence type="ECO:0000259" key="1">
    <source>
        <dbReference type="PROSITE" id="PS50093"/>
    </source>
</evidence>
<dbReference type="Gene3D" id="2.60.40.10">
    <property type="entry name" value="Immunoglobulins"/>
    <property type="match status" value="1"/>
</dbReference>
<dbReference type="InterPro" id="IPR035986">
    <property type="entry name" value="PKD_dom_sf"/>
</dbReference>
<accession>D7CV90</accession>
<keyword evidence="3" id="KW-1185">Reference proteome</keyword>
<dbReference type="PROSITE" id="PS50093">
    <property type="entry name" value="PKD"/>
    <property type="match status" value="1"/>
</dbReference>
<dbReference type="EMBL" id="CP002049">
    <property type="protein sequence ID" value="ADI14118.1"/>
    <property type="molecule type" value="Genomic_DNA"/>
</dbReference>
<reference evidence="3" key="1">
    <citation type="submission" date="2010-05" db="EMBL/GenBank/DDBJ databases">
        <title>The complete genome of Truepera radiovictris DSM 17093.</title>
        <authorList>
            <consortium name="US DOE Joint Genome Institute (JGI-PGF)"/>
            <person name="Lucas S."/>
            <person name="Copeland A."/>
            <person name="Lapidus A."/>
            <person name="Glavina del Rio T."/>
            <person name="Dalin E."/>
            <person name="Tice H."/>
            <person name="Bruce D."/>
            <person name="Goodwin L."/>
            <person name="Pitluck S."/>
            <person name="Kyrpides N."/>
            <person name="Mavromatis K."/>
            <person name="Ovchinnikova G."/>
            <person name="Munk A.C."/>
            <person name="Detter J.C."/>
            <person name="Han C."/>
            <person name="Tapia R."/>
            <person name="Land M."/>
            <person name="Hauser L."/>
            <person name="Markowitz V."/>
            <person name="Cheng J.-F."/>
            <person name="Hugenholtz P."/>
            <person name="Woyke T."/>
            <person name="Wu D."/>
            <person name="Tindall B."/>
            <person name="Pomrenke H.G."/>
            <person name="Brambilla E."/>
            <person name="Klenk H.-P."/>
            <person name="Eisen J.A."/>
        </authorList>
    </citation>
    <scope>NUCLEOTIDE SEQUENCE [LARGE SCALE GENOMIC DNA]</scope>
    <source>
        <strain evidence="3">DSM 17093 / CIP 108686 / LMG 22925 / RQ-24</strain>
    </source>
</reference>
<gene>
    <name evidence="2" type="ordered locus">Trad_0990</name>
</gene>
<protein>
    <submittedName>
        <fullName evidence="2">PKD domain containing protein</fullName>
    </submittedName>
</protein>
<organism evidence="2 3">
    <name type="scientific">Truepera radiovictrix (strain DSM 17093 / CIP 108686 / LMG 22925 / RQ-24)</name>
    <dbReference type="NCBI Taxonomy" id="649638"/>
    <lineage>
        <taxon>Bacteria</taxon>
        <taxon>Thermotogati</taxon>
        <taxon>Deinococcota</taxon>
        <taxon>Deinococci</taxon>
        <taxon>Trueperales</taxon>
        <taxon>Trueperaceae</taxon>
        <taxon>Truepera</taxon>
    </lineage>
</organism>
<dbReference type="OrthoDB" id="9802683at2"/>
<evidence type="ECO:0000313" key="3">
    <source>
        <dbReference type="Proteomes" id="UP000000379"/>
    </source>
</evidence>
<dbReference type="KEGG" id="tra:Trad_0990"/>
<dbReference type="Proteomes" id="UP000000379">
    <property type="component" value="Chromosome"/>
</dbReference>
<dbReference type="SMART" id="SM00089">
    <property type="entry name" value="PKD"/>
    <property type="match status" value="1"/>
</dbReference>
<dbReference type="AlphaFoldDB" id="D7CV90"/>
<feature type="domain" description="PKD" evidence="1">
    <location>
        <begin position="82"/>
        <end position="120"/>
    </location>
</feature>
<dbReference type="Pfam" id="PF00801">
    <property type="entry name" value="PKD"/>
    <property type="match status" value="1"/>
</dbReference>
<name>D7CV90_TRURR</name>